<reference evidence="2 3" key="1">
    <citation type="journal article" date="2003" name="Int. J. Syst. Evol. Microbiol.">
        <title>Bacillus nealsonii sp. nov., isolated from a spacecraft-assembly facility, whose spores are gamma-radiation resistant.</title>
        <authorList>
            <person name="Venkateswaran K."/>
            <person name="Kempf M."/>
            <person name="Chen F."/>
            <person name="Satomi M."/>
            <person name="Nicholson W."/>
            <person name="Kern R."/>
        </authorList>
    </citation>
    <scope>NUCLEOTIDE SEQUENCE [LARGE SCALE GENOMIC DNA]</scope>
    <source>
        <strain evidence="2 3">FO-92</strain>
    </source>
</reference>
<sequence length="163" mass="18609">MNVTLDFYEILKKGGGLLQFRINDFIQQQLNSTSAIHLVKDHTGTLTKKIEKVQNYVERTAAVINLPTKTDLSNATQLILQSEEKIDDLDEQIYDLQVKIQEIKELLEELAIVPKDTATNASTQEEVMSALQQEMHEVKQKVSKQKKRLVKLQNSIDSSNKEQ</sequence>
<comment type="caution">
    <text evidence="2">The sequence shown here is derived from an EMBL/GenBank/DDBJ whole genome shotgun (WGS) entry which is preliminary data.</text>
</comment>
<evidence type="ECO:0000256" key="1">
    <source>
        <dbReference type="SAM" id="MobiDB-lite"/>
    </source>
</evidence>
<dbReference type="AlphaFoldDB" id="A0A2N0Z2B9"/>
<dbReference type="EMBL" id="PISE01000022">
    <property type="protein sequence ID" value="PKG23629.1"/>
    <property type="molecule type" value="Genomic_DNA"/>
</dbReference>
<dbReference type="Proteomes" id="UP000233375">
    <property type="component" value="Unassembled WGS sequence"/>
</dbReference>
<organism evidence="2 3">
    <name type="scientific">Niallia nealsonii</name>
    <dbReference type="NCBI Taxonomy" id="115979"/>
    <lineage>
        <taxon>Bacteria</taxon>
        <taxon>Bacillati</taxon>
        <taxon>Bacillota</taxon>
        <taxon>Bacilli</taxon>
        <taxon>Bacillales</taxon>
        <taxon>Bacillaceae</taxon>
        <taxon>Niallia</taxon>
    </lineage>
</organism>
<proteinExistence type="predicted"/>
<dbReference type="RefSeq" id="WP_101177364.1">
    <property type="nucleotide sequence ID" value="NZ_PISE01000022.1"/>
</dbReference>
<name>A0A2N0Z2B9_9BACI</name>
<accession>A0A2N0Z2B9</accession>
<feature type="compositionally biased region" description="Polar residues" evidence="1">
    <location>
        <begin position="152"/>
        <end position="163"/>
    </location>
</feature>
<dbReference type="OrthoDB" id="2872086at2"/>
<evidence type="ECO:0000313" key="2">
    <source>
        <dbReference type="EMBL" id="PKG23629.1"/>
    </source>
</evidence>
<evidence type="ECO:0000313" key="3">
    <source>
        <dbReference type="Proteomes" id="UP000233375"/>
    </source>
</evidence>
<keyword evidence="3" id="KW-1185">Reference proteome</keyword>
<gene>
    <name evidence="2" type="ORF">CWS01_11620</name>
</gene>
<protein>
    <submittedName>
        <fullName evidence="2">Uncharacterized protein</fullName>
    </submittedName>
</protein>
<feature type="region of interest" description="Disordered" evidence="1">
    <location>
        <begin position="143"/>
        <end position="163"/>
    </location>
</feature>